<dbReference type="InterPro" id="IPR005151">
    <property type="entry name" value="Tail-specific_protease"/>
</dbReference>
<evidence type="ECO:0000313" key="2">
    <source>
        <dbReference type="EMBL" id="SEV86619.1"/>
    </source>
</evidence>
<sequence length="508" mass="57608">MNEKASTYLKLRLVLFASLLVLSERPLLSNDNINRSLSREQATEDLSIYFELIDKQHGNPYQFISRSAFLDALNTTIDNLPEQIEFKAFEVTLSKLNNLIRCGHTIINLDANLIKSASEANHFFPLPIALIKEQVYVDFEDSTIPHGAQLMAINGQEIGEVINELLLLTVTDGFSQAKPLRELETKFGYYFFLKYGAYNSFEVTYLTPKGIQTKTTISGVAGNQMLANNYYRPVYKTNERYYHFTHLDAIDSLQTLVLTLNTFQANPDWFAERLSALYDQESKKFEFDNLVIDLRNNEGGDRRLLTLLYQFVAGEHLVDPSNTSIRSNQIQFEDYLLGINGAVGSKEAIEKAETYLNQHFTYANEEGFESAEQNWYDTFDAGINWQGQTFNGQVYVLTSGKTFSAAADLARILAELDHVILVGEETGGAHIGRTANMLLNYDLPNTHTMVQIPVIYEEFVNANKQNEGRGTFPDFHITQTYPDLLAKKDSAFEFTLDLIQQKQLQGAN</sequence>
<protein>
    <submittedName>
        <fullName evidence="2">Peptidase family S41</fullName>
    </submittedName>
</protein>
<name>A0A1I0MED9_9BACT</name>
<evidence type="ECO:0000313" key="3">
    <source>
        <dbReference type="Proteomes" id="UP000199437"/>
    </source>
</evidence>
<dbReference type="EMBL" id="FOIR01000001">
    <property type="protein sequence ID" value="SEV86619.1"/>
    <property type="molecule type" value="Genomic_DNA"/>
</dbReference>
<proteinExistence type="predicted"/>
<dbReference type="GeneID" id="99985085"/>
<accession>A0A1I0MED9</accession>
<dbReference type="Pfam" id="PF03572">
    <property type="entry name" value="Peptidase_S41"/>
    <property type="match status" value="1"/>
</dbReference>
<dbReference type="Gene3D" id="3.90.226.10">
    <property type="entry name" value="2-enoyl-CoA Hydratase, Chain A, domain 1"/>
    <property type="match status" value="1"/>
</dbReference>
<dbReference type="GO" id="GO:0008236">
    <property type="term" value="F:serine-type peptidase activity"/>
    <property type="evidence" value="ECO:0007669"/>
    <property type="project" value="InterPro"/>
</dbReference>
<dbReference type="InterPro" id="IPR029045">
    <property type="entry name" value="ClpP/crotonase-like_dom_sf"/>
</dbReference>
<dbReference type="GO" id="GO:0006508">
    <property type="term" value="P:proteolysis"/>
    <property type="evidence" value="ECO:0007669"/>
    <property type="project" value="InterPro"/>
</dbReference>
<dbReference type="SUPFAM" id="SSF52096">
    <property type="entry name" value="ClpP/crotonase"/>
    <property type="match status" value="1"/>
</dbReference>
<keyword evidence="3" id="KW-1185">Reference proteome</keyword>
<dbReference type="Proteomes" id="UP000199437">
    <property type="component" value="Unassembled WGS sequence"/>
</dbReference>
<dbReference type="RefSeq" id="WP_090256646.1">
    <property type="nucleotide sequence ID" value="NZ_FOIR01000001.1"/>
</dbReference>
<dbReference type="STRING" id="1267423.SAMN05216290_0322"/>
<evidence type="ECO:0000259" key="1">
    <source>
        <dbReference type="Pfam" id="PF03572"/>
    </source>
</evidence>
<dbReference type="OrthoDB" id="5480566at2"/>
<reference evidence="3" key="1">
    <citation type="submission" date="2016-10" db="EMBL/GenBank/DDBJ databases">
        <authorList>
            <person name="Varghese N."/>
            <person name="Submissions S."/>
        </authorList>
    </citation>
    <scope>NUCLEOTIDE SEQUENCE [LARGE SCALE GENOMIC DNA]</scope>
    <source>
        <strain evidence="3">CGMCC 1.12402</strain>
    </source>
</reference>
<dbReference type="AlphaFoldDB" id="A0A1I0MED9"/>
<gene>
    <name evidence="2" type="ORF">SAMN05216290_0322</name>
</gene>
<organism evidence="2 3">
    <name type="scientific">Roseivirga pacifica</name>
    <dbReference type="NCBI Taxonomy" id="1267423"/>
    <lineage>
        <taxon>Bacteria</taxon>
        <taxon>Pseudomonadati</taxon>
        <taxon>Bacteroidota</taxon>
        <taxon>Cytophagia</taxon>
        <taxon>Cytophagales</taxon>
        <taxon>Roseivirgaceae</taxon>
        <taxon>Roseivirga</taxon>
    </lineage>
</organism>
<feature type="domain" description="Tail specific protease" evidence="1">
    <location>
        <begin position="256"/>
        <end position="476"/>
    </location>
</feature>